<dbReference type="AlphaFoldDB" id="A0A7X3SHS7"/>
<sequence>MFCQAGYSTAFLKSPVIAGFLKPCIYLPIHLISDYSEPDMEVACKTSCHSYTTTLDRLRPIKYMLLHELQHYKHKDILIGYLTTIAKIVYWFNPIIWYALREMQNDREVACDTSVLKLLTEDSYIDYGNTLINFAEKLSHPVFPFAASLSGSMKQTKRRILNIALYEKPNRRKQLAGIVSFLMITVLILRFVPLLSVNAAEYNHKQWDTSSKNISLIDLSSHFKEYQGSFVLYDMAADAWSVYDMEHASLRVSPNSTYKIYDALFGLEAGVITLEDSFMKWSGQLYPFQAWNVDQTLPSAMKSSVNWYFQGIDQQLGASAIDHYIHEIGYGNENIDGGLSSYWMEASLKISPVEQVELLRKFYENSLGFSTKNINAVKDSILLSSSEAGRLYGKTGTGCIDGMDINGWFVGYVETHDNTWFFAANIASNNEATGSNAAKITLDILSQMNIWD</sequence>
<dbReference type="Proteomes" id="UP000460412">
    <property type="component" value="Unassembled WGS sequence"/>
</dbReference>
<comment type="caution">
    <text evidence="5">The sequence shown here is derived from an EMBL/GenBank/DDBJ whole genome shotgun (WGS) entry which is preliminary data.</text>
</comment>
<dbReference type="Pfam" id="PF05569">
    <property type="entry name" value="Peptidase_M56"/>
    <property type="match status" value="1"/>
</dbReference>
<reference evidence="5 6" key="1">
    <citation type="submission" date="2019-12" db="EMBL/GenBank/DDBJ databases">
        <title>Sporaefaciens musculi gen. nov., sp. nov., a novel bacterium isolated from the caecum of an obese mouse.</title>
        <authorList>
            <person name="Rasmussen T.S."/>
            <person name="Streidl T."/>
            <person name="Hitch T.C.A."/>
            <person name="Wortmann E."/>
            <person name="Deptula P."/>
            <person name="Hansen M."/>
            <person name="Nielsen D.S."/>
            <person name="Clavel T."/>
            <person name="Vogensen F.K."/>
        </authorList>
    </citation>
    <scope>NUCLEOTIDE SEQUENCE [LARGE SCALE GENOMIC DNA]</scope>
    <source>
        <strain evidence="5 6">WCA-9-b2</strain>
    </source>
</reference>
<dbReference type="CDD" id="cd07341">
    <property type="entry name" value="M56_BlaR1_MecR1_like"/>
    <property type="match status" value="1"/>
</dbReference>
<evidence type="ECO:0000313" key="6">
    <source>
        <dbReference type="Proteomes" id="UP000460412"/>
    </source>
</evidence>
<evidence type="ECO:0000259" key="4">
    <source>
        <dbReference type="Pfam" id="PF05569"/>
    </source>
</evidence>
<organism evidence="5 6">
    <name type="scientific">Sporofaciens musculi</name>
    <dbReference type="NCBI Taxonomy" id="2681861"/>
    <lineage>
        <taxon>Bacteria</taxon>
        <taxon>Bacillati</taxon>
        <taxon>Bacillota</taxon>
        <taxon>Clostridia</taxon>
        <taxon>Lachnospirales</taxon>
        <taxon>Lachnospiraceae</taxon>
        <taxon>Sporofaciens</taxon>
    </lineage>
</organism>
<comment type="similarity">
    <text evidence="1">Belongs to the peptidase M56 family.</text>
</comment>
<dbReference type="Pfam" id="PF00905">
    <property type="entry name" value="Transpeptidase"/>
    <property type="match status" value="1"/>
</dbReference>
<evidence type="ECO:0000256" key="2">
    <source>
        <dbReference type="SAM" id="Phobius"/>
    </source>
</evidence>
<dbReference type="InterPro" id="IPR008756">
    <property type="entry name" value="Peptidase_M56"/>
</dbReference>
<feature type="transmembrane region" description="Helical" evidence="2">
    <location>
        <begin position="175"/>
        <end position="195"/>
    </location>
</feature>
<evidence type="ECO:0000313" key="5">
    <source>
        <dbReference type="EMBL" id="MXP74709.1"/>
    </source>
</evidence>
<dbReference type="InterPro" id="IPR001460">
    <property type="entry name" value="PCN-bd_Tpept"/>
</dbReference>
<feature type="transmembrane region" description="Helical" evidence="2">
    <location>
        <begin position="78"/>
        <end position="100"/>
    </location>
</feature>
<protein>
    <submittedName>
        <fullName evidence="5">BlaR1 family beta-lactam sensor/signal transducer</fullName>
    </submittedName>
</protein>
<keyword evidence="2" id="KW-1133">Transmembrane helix</keyword>
<keyword evidence="6" id="KW-1185">Reference proteome</keyword>
<dbReference type="SUPFAM" id="SSF56601">
    <property type="entry name" value="beta-lactamase/transpeptidase-like"/>
    <property type="match status" value="1"/>
</dbReference>
<dbReference type="PANTHER" id="PTHR34978">
    <property type="entry name" value="POSSIBLE SENSOR-TRANSDUCER PROTEIN BLAR"/>
    <property type="match status" value="1"/>
</dbReference>
<dbReference type="NCBIfam" id="NF000326">
    <property type="entry name" value="blaR1_generic"/>
    <property type="match status" value="1"/>
</dbReference>
<accession>A0A7X3SHS7</accession>
<dbReference type="InterPro" id="IPR052173">
    <property type="entry name" value="Beta-lactam_resp_regulator"/>
</dbReference>
<feature type="domain" description="Peptidase M56" evidence="4">
    <location>
        <begin position="61"/>
        <end position="163"/>
    </location>
</feature>
<evidence type="ECO:0000256" key="1">
    <source>
        <dbReference type="ARBA" id="ARBA00011075"/>
    </source>
</evidence>
<keyword evidence="2" id="KW-0812">Transmembrane</keyword>
<dbReference type="InterPro" id="IPR012338">
    <property type="entry name" value="Beta-lactam/transpept-like"/>
</dbReference>
<feature type="domain" description="Penicillin-binding protein transpeptidase" evidence="3">
    <location>
        <begin position="247"/>
        <end position="445"/>
    </location>
</feature>
<dbReference type="GO" id="GO:0008658">
    <property type="term" value="F:penicillin binding"/>
    <property type="evidence" value="ECO:0007669"/>
    <property type="project" value="InterPro"/>
</dbReference>
<dbReference type="Gene3D" id="3.40.710.10">
    <property type="entry name" value="DD-peptidase/beta-lactamase superfamily"/>
    <property type="match status" value="1"/>
</dbReference>
<dbReference type="PANTHER" id="PTHR34978:SF3">
    <property type="entry name" value="SLR0241 PROTEIN"/>
    <property type="match status" value="1"/>
</dbReference>
<keyword evidence="2" id="KW-0472">Membrane</keyword>
<dbReference type="EMBL" id="WUQX01000001">
    <property type="protein sequence ID" value="MXP74709.1"/>
    <property type="molecule type" value="Genomic_DNA"/>
</dbReference>
<gene>
    <name evidence="5" type="primary">blaR1</name>
    <name evidence="5" type="ORF">GN277_04745</name>
</gene>
<evidence type="ECO:0000259" key="3">
    <source>
        <dbReference type="Pfam" id="PF00905"/>
    </source>
</evidence>
<name>A0A7X3SHS7_9FIRM</name>
<proteinExistence type="inferred from homology"/>